<reference evidence="2" key="1">
    <citation type="journal article" date="2019" name="Plant Biotechnol. J.">
        <title>Genome sequencing of the Australian wild diploid species Gossypium australe highlights disease resistance and delayed gland morphogenesis.</title>
        <authorList>
            <person name="Cai Y."/>
            <person name="Cai X."/>
            <person name="Wang Q."/>
            <person name="Wang P."/>
            <person name="Zhang Y."/>
            <person name="Cai C."/>
            <person name="Xu Y."/>
            <person name="Wang K."/>
            <person name="Zhou Z."/>
            <person name="Wang C."/>
            <person name="Geng S."/>
            <person name="Li B."/>
            <person name="Dong Q."/>
            <person name="Hou Y."/>
            <person name="Wang H."/>
            <person name="Ai P."/>
            <person name="Liu Z."/>
            <person name="Yi F."/>
            <person name="Sun M."/>
            <person name="An G."/>
            <person name="Cheng J."/>
            <person name="Zhang Y."/>
            <person name="Shi Q."/>
            <person name="Xie Y."/>
            <person name="Shi X."/>
            <person name="Chang Y."/>
            <person name="Huang F."/>
            <person name="Chen Y."/>
            <person name="Hong S."/>
            <person name="Mi L."/>
            <person name="Sun Q."/>
            <person name="Zhang L."/>
            <person name="Zhou B."/>
            <person name="Peng R."/>
            <person name="Zhang X."/>
            <person name="Liu F."/>
        </authorList>
    </citation>
    <scope>NUCLEOTIDE SEQUENCE [LARGE SCALE GENOMIC DNA]</scope>
    <source>
        <strain evidence="2">cv. PA1801</strain>
    </source>
</reference>
<gene>
    <name evidence="1" type="ORF">EPI10_027661</name>
</gene>
<dbReference type="OrthoDB" id="1909122at2759"/>
<evidence type="ECO:0000313" key="2">
    <source>
        <dbReference type="Proteomes" id="UP000325315"/>
    </source>
</evidence>
<proteinExistence type="predicted"/>
<keyword evidence="1" id="KW-0548">Nucleotidyltransferase</keyword>
<dbReference type="Proteomes" id="UP000325315">
    <property type="component" value="Unassembled WGS sequence"/>
</dbReference>
<dbReference type="PANTHER" id="PTHR46148:SF44">
    <property type="entry name" value="GAG-POL POLYPROTEIN"/>
    <property type="match status" value="1"/>
</dbReference>
<keyword evidence="1" id="KW-0808">Transferase</keyword>
<sequence>MLRFGQKENQFSFIQTRITFRTDQIHDVFHVSMLRRYLFDLSHIVLIEEIEVLPNLLFEEEPIQILNREVKVLRKKWIALVKVLW</sequence>
<dbReference type="GO" id="GO:0003964">
    <property type="term" value="F:RNA-directed DNA polymerase activity"/>
    <property type="evidence" value="ECO:0007669"/>
    <property type="project" value="UniProtKB-KW"/>
</dbReference>
<protein>
    <submittedName>
        <fullName evidence="1">Reverse transcriptase</fullName>
    </submittedName>
</protein>
<dbReference type="AlphaFoldDB" id="A0A5B6UVQ0"/>
<name>A0A5B6UVQ0_9ROSI</name>
<keyword evidence="2" id="KW-1185">Reference proteome</keyword>
<comment type="caution">
    <text evidence="1">The sequence shown here is derived from an EMBL/GenBank/DDBJ whole genome shotgun (WGS) entry which is preliminary data.</text>
</comment>
<organism evidence="1 2">
    <name type="scientific">Gossypium australe</name>
    <dbReference type="NCBI Taxonomy" id="47621"/>
    <lineage>
        <taxon>Eukaryota</taxon>
        <taxon>Viridiplantae</taxon>
        <taxon>Streptophyta</taxon>
        <taxon>Embryophyta</taxon>
        <taxon>Tracheophyta</taxon>
        <taxon>Spermatophyta</taxon>
        <taxon>Magnoliopsida</taxon>
        <taxon>eudicotyledons</taxon>
        <taxon>Gunneridae</taxon>
        <taxon>Pentapetalae</taxon>
        <taxon>rosids</taxon>
        <taxon>malvids</taxon>
        <taxon>Malvales</taxon>
        <taxon>Malvaceae</taxon>
        <taxon>Malvoideae</taxon>
        <taxon>Gossypium</taxon>
    </lineage>
</organism>
<dbReference type="EMBL" id="SMMG02000009">
    <property type="protein sequence ID" value="KAA3461057.1"/>
    <property type="molecule type" value="Genomic_DNA"/>
</dbReference>
<accession>A0A5B6UVQ0</accession>
<dbReference type="PANTHER" id="PTHR46148">
    <property type="entry name" value="CHROMO DOMAIN-CONTAINING PROTEIN"/>
    <property type="match status" value="1"/>
</dbReference>
<keyword evidence="1" id="KW-0695">RNA-directed DNA polymerase</keyword>
<evidence type="ECO:0000313" key="1">
    <source>
        <dbReference type="EMBL" id="KAA3461057.1"/>
    </source>
</evidence>